<dbReference type="PANTHER" id="PTHR48111">
    <property type="entry name" value="REGULATOR OF RPOS"/>
    <property type="match status" value="1"/>
</dbReference>
<feature type="domain" description="OmpR/PhoB-type" evidence="9">
    <location>
        <begin position="133"/>
        <end position="227"/>
    </location>
</feature>
<comment type="caution">
    <text evidence="10">The sequence shown here is derived from an EMBL/GenBank/DDBJ whole genome shotgun (WGS) entry which is preliminary data.</text>
</comment>
<dbReference type="Gene3D" id="6.10.250.690">
    <property type="match status" value="1"/>
</dbReference>
<dbReference type="SMART" id="SM00862">
    <property type="entry name" value="Trans_reg_C"/>
    <property type="match status" value="1"/>
</dbReference>
<evidence type="ECO:0000256" key="6">
    <source>
        <dbReference type="PROSITE-ProRule" id="PRU00169"/>
    </source>
</evidence>
<evidence type="ECO:0000313" key="10">
    <source>
        <dbReference type="EMBL" id="GAJ39659.1"/>
    </source>
</evidence>
<feature type="domain" description="Response regulatory" evidence="8">
    <location>
        <begin position="9"/>
        <end position="124"/>
    </location>
</feature>
<dbReference type="InterPro" id="IPR001789">
    <property type="entry name" value="Sig_transdc_resp-reg_receiver"/>
</dbReference>
<dbReference type="InterPro" id="IPR036388">
    <property type="entry name" value="WH-like_DNA-bd_sf"/>
</dbReference>
<accession>A0A023DED8</accession>
<protein>
    <submittedName>
        <fullName evidence="10">Putative two-component response regulator</fullName>
    </submittedName>
</protein>
<evidence type="ECO:0000259" key="8">
    <source>
        <dbReference type="PROSITE" id="PS50110"/>
    </source>
</evidence>
<evidence type="ECO:0000313" key="11">
    <source>
        <dbReference type="Proteomes" id="UP000023561"/>
    </source>
</evidence>
<gene>
    <name evidence="10" type="ORF">GCA01S_024_00240</name>
</gene>
<dbReference type="GO" id="GO:0032993">
    <property type="term" value="C:protein-DNA complex"/>
    <property type="evidence" value="ECO:0007669"/>
    <property type="project" value="TreeGrafter"/>
</dbReference>
<keyword evidence="3" id="KW-0805">Transcription regulation</keyword>
<evidence type="ECO:0000256" key="5">
    <source>
        <dbReference type="ARBA" id="ARBA00023163"/>
    </source>
</evidence>
<dbReference type="PROSITE" id="PS51755">
    <property type="entry name" value="OMPR_PHOB"/>
    <property type="match status" value="1"/>
</dbReference>
<keyword evidence="4 7" id="KW-0238">DNA-binding</keyword>
<dbReference type="PROSITE" id="PS50110">
    <property type="entry name" value="RESPONSE_REGULATORY"/>
    <property type="match status" value="1"/>
</dbReference>
<dbReference type="EMBL" id="BAWO01000024">
    <property type="protein sequence ID" value="GAJ39659.1"/>
    <property type="molecule type" value="Genomic_DNA"/>
</dbReference>
<keyword evidence="2" id="KW-0902">Two-component regulatory system</keyword>
<dbReference type="CDD" id="cd00383">
    <property type="entry name" value="trans_reg_C"/>
    <property type="match status" value="1"/>
</dbReference>
<dbReference type="GO" id="GO:0005829">
    <property type="term" value="C:cytosol"/>
    <property type="evidence" value="ECO:0007669"/>
    <property type="project" value="TreeGrafter"/>
</dbReference>
<keyword evidence="1 6" id="KW-0597">Phosphoprotein</keyword>
<dbReference type="GO" id="GO:0006355">
    <property type="term" value="P:regulation of DNA-templated transcription"/>
    <property type="evidence" value="ECO:0007669"/>
    <property type="project" value="InterPro"/>
</dbReference>
<dbReference type="InterPro" id="IPR016032">
    <property type="entry name" value="Sig_transdc_resp-reg_C-effctor"/>
</dbReference>
<dbReference type="PANTHER" id="PTHR48111:SF22">
    <property type="entry name" value="REGULATOR OF RPOS"/>
    <property type="match status" value="1"/>
</dbReference>
<dbReference type="Pfam" id="PF00486">
    <property type="entry name" value="Trans_reg_C"/>
    <property type="match status" value="1"/>
</dbReference>
<feature type="modified residue" description="4-aspartylphosphate" evidence="6">
    <location>
        <position position="59"/>
    </location>
</feature>
<dbReference type="GO" id="GO:0000156">
    <property type="term" value="F:phosphorelay response regulator activity"/>
    <property type="evidence" value="ECO:0007669"/>
    <property type="project" value="TreeGrafter"/>
</dbReference>
<organism evidence="10 11">
    <name type="scientific">Parageobacillus caldoxylosilyticus NBRC 107762</name>
    <dbReference type="NCBI Taxonomy" id="1220594"/>
    <lineage>
        <taxon>Bacteria</taxon>
        <taxon>Bacillati</taxon>
        <taxon>Bacillota</taxon>
        <taxon>Bacilli</taxon>
        <taxon>Bacillales</taxon>
        <taxon>Anoxybacillaceae</taxon>
        <taxon>Saccharococcus</taxon>
    </lineage>
</organism>
<dbReference type="CDD" id="cd17624">
    <property type="entry name" value="REC_OmpR_PmrA-like"/>
    <property type="match status" value="1"/>
</dbReference>
<dbReference type="SMART" id="SM00448">
    <property type="entry name" value="REC"/>
    <property type="match status" value="1"/>
</dbReference>
<name>A0A023DED8_9BACL</name>
<dbReference type="Gene3D" id="1.10.10.10">
    <property type="entry name" value="Winged helix-like DNA-binding domain superfamily/Winged helix DNA-binding domain"/>
    <property type="match status" value="1"/>
</dbReference>
<feature type="DNA-binding region" description="OmpR/PhoB-type" evidence="7">
    <location>
        <begin position="133"/>
        <end position="227"/>
    </location>
</feature>
<keyword evidence="11" id="KW-1185">Reference proteome</keyword>
<dbReference type="InterPro" id="IPR011006">
    <property type="entry name" value="CheY-like_superfamily"/>
</dbReference>
<dbReference type="Gene3D" id="3.40.50.2300">
    <property type="match status" value="1"/>
</dbReference>
<dbReference type="Pfam" id="PF00072">
    <property type="entry name" value="Response_reg"/>
    <property type="match status" value="1"/>
</dbReference>
<dbReference type="Proteomes" id="UP000023561">
    <property type="component" value="Unassembled WGS sequence"/>
</dbReference>
<dbReference type="InterPro" id="IPR039420">
    <property type="entry name" value="WalR-like"/>
</dbReference>
<reference evidence="10 11" key="1">
    <citation type="submission" date="2014-04" db="EMBL/GenBank/DDBJ databases">
        <title>Whole genome shotgun sequence of Geobacillus caldoxylosilyticus NBRC 107762.</title>
        <authorList>
            <person name="Hosoyama A."/>
            <person name="Hosoyama Y."/>
            <person name="Katano-Makiyama Y."/>
            <person name="Tsuchikane K."/>
            <person name="Ohji S."/>
            <person name="Ichikawa N."/>
            <person name="Yamazoe A."/>
            <person name="Fujita N."/>
        </authorList>
    </citation>
    <scope>NUCLEOTIDE SEQUENCE [LARGE SCALE GENOMIC DNA]</scope>
    <source>
        <strain evidence="10 11">NBRC 107762</strain>
    </source>
</reference>
<dbReference type="GO" id="GO:0000976">
    <property type="term" value="F:transcription cis-regulatory region binding"/>
    <property type="evidence" value="ECO:0007669"/>
    <property type="project" value="TreeGrafter"/>
</dbReference>
<sequence>MRKEEKTMKILLAEDDLYLGELIVHLLKKKGVDHIDWVQEGEEAYDYALASFYDVLVLDWMLPNGDGVEICRRLRENGYTGAILMLTAKDAVQDRVEGLEAGADDYLVKPFEIDELMARLKALARRTFLPLQEDIVHFHGFVLNRTSHTLHRGNEEILLTPREFQVLDLLLQNRGHVVPRETILDRVWGWDADVSMKTIDATIKLLRKKLKGEIIQTVRGVGYKIDK</sequence>
<dbReference type="InterPro" id="IPR001867">
    <property type="entry name" value="OmpR/PhoB-type_DNA-bd"/>
</dbReference>
<dbReference type="AlphaFoldDB" id="A0A023DED8"/>
<keyword evidence="5" id="KW-0804">Transcription</keyword>
<evidence type="ECO:0000256" key="1">
    <source>
        <dbReference type="ARBA" id="ARBA00022553"/>
    </source>
</evidence>
<evidence type="ECO:0000256" key="2">
    <source>
        <dbReference type="ARBA" id="ARBA00023012"/>
    </source>
</evidence>
<evidence type="ECO:0000259" key="9">
    <source>
        <dbReference type="PROSITE" id="PS51755"/>
    </source>
</evidence>
<proteinExistence type="predicted"/>
<evidence type="ECO:0000256" key="4">
    <source>
        <dbReference type="ARBA" id="ARBA00023125"/>
    </source>
</evidence>
<evidence type="ECO:0000256" key="3">
    <source>
        <dbReference type="ARBA" id="ARBA00023015"/>
    </source>
</evidence>
<evidence type="ECO:0000256" key="7">
    <source>
        <dbReference type="PROSITE-ProRule" id="PRU01091"/>
    </source>
</evidence>
<dbReference type="SUPFAM" id="SSF46894">
    <property type="entry name" value="C-terminal effector domain of the bipartite response regulators"/>
    <property type="match status" value="1"/>
</dbReference>
<dbReference type="SUPFAM" id="SSF52172">
    <property type="entry name" value="CheY-like"/>
    <property type="match status" value="1"/>
</dbReference>